<evidence type="ECO:0000256" key="1">
    <source>
        <dbReference type="SAM" id="MobiDB-lite"/>
    </source>
</evidence>
<keyword evidence="3" id="KW-1185">Reference proteome</keyword>
<sequence length="237" mass="24459">PRESADVGRAPARPMWGAPAPEPQRGAQVPTPTFETAQPPGSLPPLIADSPFETPRSSKLSAATSQGRPPASNPREPSRVPASGARADGGGPRGGHARNGSLLGGACFRDKLEALSATHDLEVAGLRDEVSGLQDLIVQYRSLLEKVPYTAGDGPAGSDPIHEMAGEMLSGCFGKDAPIGASRTSQVEHAAPRSASSEHASAEPVRTRFMTERQQDTSALQVTIESQAAAAMSPAAG</sequence>
<feature type="compositionally biased region" description="Polar residues" evidence="1">
    <location>
        <begin position="55"/>
        <end position="67"/>
    </location>
</feature>
<evidence type="ECO:0000313" key="2">
    <source>
        <dbReference type="EMBL" id="CAK0856006.1"/>
    </source>
</evidence>
<proteinExistence type="predicted"/>
<feature type="region of interest" description="Disordered" evidence="1">
    <location>
        <begin position="1"/>
        <end position="98"/>
    </location>
</feature>
<evidence type="ECO:0000313" key="3">
    <source>
        <dbReference type="Proteomes" id="UP001189429"/>
    </source>
</evidence>
<name>A0ABN9U9M8_9DINO</name>
<feature type="compositionally biased region" description="Basic and acidic residues" evidence="1">
    <location>
        <begin position="205"/>
        <end position="215"/>
    </location>
</feature>
<feature type="non-terminal residue" evidence="2">
    <location>
        <position position="1"/>
    </location>
</feature>
<protein>
    <submittedName>
        <fullName evidence="2">Uncharacterized protein</fullName>
    </submittedName>
</protein>
<accession>A0ABN9U9M8</accession>
<gene>
    <name evidence="2" type="ORF">PCOR1329_LOCUS46501</name>
</gene>
<dbReference type="Proteomes" id="UP001189429">
    <property type="component" value="Unassembled WGS sequence"/>
</dbReference>
<dbReference type="EMBL" id="CAUYUJ010015593">
    <property type="protein sequence ID" value="CAK0856006.1"/>
    <property type="molecule type" value="Genomic_DNA"/>
</dbReference>
<organism evidence="2 3">
    <name type="scientific">Prorocentrum cordatum</name>
    <dbReference type="NCBI Taxonomy" id="2364126"/>
    <lineage>
        <taxon>Eukaryota</taxon>
        <taxon>Sar</taxon>
        <taxon>Alveolata</taxon>
        <taxon>Dinophyceae</taxon>
        <taxon>Prorocentrales</taxon>
        <taxon>Prorocentraceae</taxon>
        <taxon>Prorocentrum</taxon>
    </lineage>
</organism>
<reference evidence="2" key="1">
    <citation type="submission" date="2023-10" db="EMBL/GenBank/DDBJ databases">
        <authorList>
            <person name="Chen Y."/>
            <person name="Shah S."/>
            <person name="Dougan E. K."/>
            <person name="Thang M."/>
            <person name="Chan C."/>
        </authorList>
    </citation>
    <scope>NUCLEOTIDE SEQUENCE [LARGE SCALE GENOMIC DNA]</scope>
</reference>
<comment type="caution">
    <text evidence="2">The sequence shown here is derived from an EMBL/GenBank/DDBJ whole genome shotgun (WGS) entry which is preliminary data.</text>
</comment>
<feature type="region of interest" description="Disordered" evidence="1">
    <location>
        <begin position="181"/>
        <end position="217"/>
    </location>
</feature>